<name>A0A2G8L8N3_STIJA</name>
<comment type="caution">
    <text evidence="4">The sequence shown here is derived from an EMBL/GenBank/DDBJ whole genome shotgun (WGS) entry which is preliminary data.</text>
</comment>
<reference evidence="4 5" key="1">
    <citation type="journal article" date="2017" name="PLoS Biol.">
        <title>The sea cucumber genome provides insights into morphological evolution and visceral regeneration.</title>
        <authorList>
            <person name="Zhang X."/>
            <person name="Sun L."/>
            <person name="Yuan J."/>
            <person name="Sun Y."/>
            <person name="Gao Y."/>
            <person name="Zhang L."/>
            <person name="Li S."/>
            <person name="Dai H."/>
            <person name="Hamel J.F."/>
            <person name="Liu C."/>
            <person name="Yu Y."/>
            <person name="Liu S."/>
            <person name="Lin W."/>
            <person name="Guo K."/>
            <person name="Jin S."/>
            <person name="Xu P."/>
            <person name="Storey K.B."/>
            <person name="Huan P."/>
            <person name="Zhang T."/>
            <person name="Zhou Y."/>
            <person name="Zhang J."/>
            <person name="Lin C."/>
            <person name="Li X."/>
            <person name="Xing L."/>
            <person name="Huo D."/>
            <person name="Sun M."/>
            <person name="Wang L."/>
            <person name="Mercier A."/>
            <person name="Li F."/>
            <person name="Yang H."/>
            <person name="Xiang J."/>
        </authorList>
    </citation>
    <scope>NUCLEOTIDE SEQUENCE [LARGE SCALE GENOMIC DNA]</scope>
    <source>
        <strain evidence="4">Shaxun</strain>
        <tissue evidence="4">Muscle</tissue>
    </source>
</reference>
<keyword evidence="2" id="KW-0732">Signal</keyword>
<keyword evidence="1" id="KW-0472">Membrane</keyword>
<evidence type="ECO:0000259" key="3">
    <source>
        <dbReference type="PROSITE" id="PS50835"/>
    </source>
</evidence>
<evidence type="ECO:0000256" key="1">
    <source>
        <dbReference type="SAM" id="Phobius"/>
    </source>
</evidence>
<dbReference type="SMART" id="SM00409">
    <property type="entry name" value="IG"/>
    <property type="match status" value="1"/>
</dbReference>
<dbReference type="InterPro" id="IPR013783">
    <property type="entry name" value="Ig-like_fold"/>
</dbReference>
<dbReference type="PROSITE" id="PS50835">
    <property type="entry name" value="IG_LIKE"/>
    <property type="match status" value="1"/>
</dbReference>
<protein>
    <recommendedName>
        <fullName evidence="3">Ig-like domain-containing protein</fullName>
    </recommendedName>
</protein>
<dbReference type="Gene3D" id="2.60.40.10">
    <property type="entry name" value="Immunoglobulins"/>
    <property type="match status" value="1"/>
</dbReference>
<dbReference type="InterPro" id="IPR036179">
    <property type="entry name" value="Ig-like_dom_sf"/>
</dbReference>
<accession>A0A2G8L8N3</accession>
<feature type="chain" id="PRO_5013721862" description="Ig-like domain-containing protein" evidence="2">
    <location>
        <begin position="26"/>
        <end position="1009"/>
    </location>
</feature>
<dbReference type="AlphaFoldDB" id="A0A2G8L8N3"/>
<dbReference type="InterPro" id="IPR007110">
    <property type="entry name" value="Ig-like_dom"/>
</dbReference>
<evidence type="ECO:0000313" key="4">
    <source>
        <dbReference type="EMBL" id="PIK56619.1"/>
    </source>
</evidence>
<feature type="signal peptide" evidence="2">
    <location>
        <begin position="1"/>
        <end position="25"/>
    </location>
</feature>
<organism evidence="4 5">
    <name type="scientific">Stichopus japonicus</name>
    <name type="common">Sea cucumber</name>
    <dbReference type="NCBI Taxonomy" id="307972"/>
    <lineage>
        <taxon>Eukaryota</taxon>
        <taxon>Metazoa</taxon>
        <taxon>Echinodermata</taxon>
        <taxon>Eleutherozoa</taxon>
        <taxon>Echinozoa</taxon>
        <taxon>Holothuroidea</taxon>
        <taxon>Aspidochirotacea</taxon>
        <taxon>Aspidochirotida</taxon>
        <taxon>Stichopodidae</taxon>
        <taxon>Apostichopus</taxon>
    </lineage>
</organism>
<keyword evidence="1" id="KW-1133">Transmembrane helix</keyword>
<dbReference type="EMBL" id="MRZV01000169">
    <property type="protein sequence ID" value="PIK56619.1"/>
    <property type="molecule type" value="Genomic_DNA"/>
</dbReference>
<sequence length="1009" mass="114788">MVVSVITSAWLVLVFAPSAFTGVQLSCPSNIVIEKGHNATIGCNTSGPPTDVFWYNGSPSRTSPILSLENNLKSGTMYSSSRFDITSNGDVIISNAQIEDEAVYTVVAFFATGSYEVENITVSIKVSPRQGCPLIAKCSSCLSCTLQINRTSQLQCIVTESRPKVPLRLAIRRSEHLQFTTGESISQKNEKLGTWDTSTSAKYSFDTCGGFADIICLAQDDINLLHRKDSYVRVTSDPCPAGEPAVEITSTVSPQLHNPSWLLWVVISLAGVILVVTLILLTFCVRKKTNGRQETKKSGERAKSEEVTIAMNEQEGSHKKVEKFNTRSRKQRSLNKKDKSLSRFISCLCDSYAKYLYINLFHHETVSVDIDTIYVDSQCIVKRPKDKGQYEVSTETLYKNPPTEKWVALTAGLGFGKTTLILKMLSQWIQQDDKSFILIYIHLTDSNCKKSLVDIIMTEIIVDSGIEINKVYKILSDQPVVVLIDGLSDLCNMINVRKWHEIQKEEHLTKASTSGTQLDNNENEYKTLAQLTTTVQQYRKMRMWVASRNLIFSYPDEFLTIELRGFNENQVKDLCTKMYLYHYRSRTLDYKDKNKQPITEKSCLLDSSETSTDPGDYINKSKNMNDEIVTGELDKTVVRMQSYSCQKEHDKKVDDNIVEKMIYSLSFSKKFLKELGKVPLFVTTRLYFYVMEVPKQGNEHGDHCRFSKILEAHVNTMERHYVTKGTNELCEKTEFLALRKTIGEAFYKGRRSIEYWQEESRNDSFQEALSIGLLKVDSNNVDSYHPNATLSTMFSDNCVVAAYPSFKEFFLGHYLLPELTGYILSCQSKLTNDDFSLALMFVSGLSDDDTQQTQILDALQKEGMWNVFIDCFHEVDLPVRQITFSNIKKKAEITITKTEIRFQQHNIEDFLTYCRKENFPNGTFVFEGDFSVQFLTNLSLPNAERVVISKKKLEDNDILLIATYIAKKMNVTLQFHNCAMDKFSQETITKLGNFVKRQKKFTTVNHLAS</sequence>
<dbReference type="SUPFAM" id="SSF48726">
    <property type="entry name" value="Immunoglobulin"/>
    <property type="match status" value="1"/>
</dbReference>
<dbReference type="Gene3D" id="3.40.50.300">
    <property type="entry name" value="P-loop containing nucleotide triphosphate hydrolases"/>
    <property type="match status" value="1"/>
</dbReference>
<dbReference type="InterPro" id="IPR027417">
    <property type="entry name" value="P-loop_NTPase"/>
</dbReference>
<dbReference type="SUPFAM" id="SSF52540">
    <property type="entry name" value="P-loop containing nucleoside triphosphate hydrolases"/>
    <property type="match status" value="1"/>
</dbReference>
<gene>
    <name evidence="4" type="ORF">BSL78_06475</name>
</gene>
<dbReference type="InterPro" id="IPR003599">
    <property type="entry name" value="Ig_sub"/>
</dbReference>
<keyword evidence="5" id="KW-1185">Reference proteome</keyword>
<proteinExistence type="predicted"/>
<evidence type="ECO:0000256" key="2">
    <source>
        <dbReference type="SAM" id="SignalP"/>
    </source>
</evidence>
<dbReference type="Pfam" id="PF07686">
    <property type="entry name" value="V-set"/>
    <property type="match status" value="1"/>
</dbReference>
<dbReference type="Proteomes" id="UP000230750">
    <property type="component" value="Unassembled WGS sequence"/>
</dbReference>
<feature type="transmembrane region" description="Helical" evidence="1">
    <location>
        <begin position="261"/>
        <end position="285"/>
    </location>
</feature>
<dbReference type="InterPro" id="IPR013106">
    <property type="entry name" value="Ig_V-set"/>
</dbReference>
<evidence type="ECO:0000313" key="5">
    <source>
        <dbReference type="Proteomes" id="UP000230750"/>
    </source>
</evidence>
<feature type="domain" description="Ig-like" evidence="3">
    <location>
        <begin position="17"/>
        <end position="123"/>
    </location>
</feature>
<keyword evidence="1" id="KW-0812">Transmembrane</keyword>